<name>A0A9X1FLJ7_9FLAO</name>
<evidence type="ECO:0000256" key="6">
    <source>
        <dbReference type="SAM" id="Phobius"/>
    </source>
</evidence>
<feature type="transmembrane region" description="Helical" evidence="6">
    <location>
        <begin position="47"/>
        <end position="65"/>
    </location>
</feature>
<proteinExistence type="predicted"/>
<evidence type="ECO:0000256" key="4">
    <source>
        <dbReference type="ARBA" id="ARBA00022989"/>
    </source>
</evidence>
<dbReference type="AlphaFoldDB" id="A0A9X1FLJ7"/>
<dbReference type="RefSeq" id="WP_219050772.1">
    <property type="nucleotide sequence ID" value="NZ_JAHWDP010000001.1"/>
</dbReference>
<dbReference type="EMBL" id="JAHWDP010000001">
    <property type="protein sequence ID" value="MBW2936868.1"/>
    <property type="molecule type" value="Genomic_DNA"/>
</dbReference>
<dbReference type="InterPro" id="IPR011701">
    <property type="entry name" value="MFS"/>
</dbReference>
<evidence type="ECO:0000256" key="5">
    <source>
        <dbReference type="ARBA" id="ARBA00023136"/>
    </source>
</evidence>
<organism evidence="8 9">
    <name type="scientific">Halomarinibacterium sedimenti</name>
    <dbReference type="NCBI Taxonomy" id="2857106"/>
    <lineage>
        <taxon>Bacteria</taxon>
        <taxon>Pseudomonadati</taxon>
        <taxon>Bacteroidota</taxon>
        <taxon>Flavobacteriia</taxon>
        <taxon>Flavobacteriales</taxon>
        <taxon>Flavobacteriaceae</taxon>
        <taxon>Halomarinibacterium</taxon>
    </lineage>
</organism>
<accession>A0A9X1FLJ7</accession>
<feature type="transmembrane region" description="Helical" evidence="6">
    <location>
        <begin position="204"/>
        <end position="225"/>
    </location>
</feature>
<keyword evidence="4 6" id="KW-1133">Transmembrane helix</keyword>
<evidence type="ECO:0000256" key="3">
    <source>
        <dbReference type="ARBA" id="ARBA00022692"/>
    </source>
</evidence>
<feature type="transmembrane region" description="Helical" evidence="6">
    <location>
        <begin position="379"/>
        <end position="397"/>
    </location>
</feature>
<dbReference type="GO" id="GO:0005886">
    <property type="term" value="C:plasma membrane"/>
    <property type="evidence" value="ECO:0007669"/>
    <property type="project" value="UniProtKB-SubCell"/>
</dbReference>
<evidence type="ECO:0000313" key="9">
    <source>
        <dbReference type="Proteomes" id="UP001138686"/>
    </source>
</evidence>
<keyword evidence="5 6" id="KW-0472">Membrane</keyword>
<feature type="transmembrane region" description="Helical" evidence="6">
    <location>
        <begin position="96"/>
        <end position="122"/>
    </location>
</feature>
<sequence>MKNAGIKISLFLIYFVFAALLNSVGILVERSQTIYEIAKPDAAFLELFKDLSIAIMAFAVGSFLPRLGFKRAMLISLAVVFFACLGMYFGNSFWSVKLLFLTTGLSFAVVKVAVFALIGYITDSKKSHSSLMNLIETVFMLGIIFMYVIFPLFFNDEVDKNAWLRGYLLMAALIAVAFIIILFSKFDITSSPSEGFSKDFAQMLNLFTKPLIWVFVAFAFLYVMTEQGIMTWLPTFNKDTLKLDAKLSSQMAVLLMVSIALGRFLTGIIAKKVKWFYISVVCVILAVVLVLLVLPLAKNIDAIEINSLADLPVVSYLFPLIGLFLAPLYPLVNSTVLSSVEKSKHSSLAGILTFFSAVGGTLGSLLIGNLFDSFGGDKVFYLSLIPFALMFFIFFIINRLTTETTLES</sequence>
<feature type="transmembrane region" description="Helical" evidence="6">
    <location>
        <begin position="316"/>
        <end position="336"/>
    </location>
</feature>
<feature type="domain" description="Major facilitator superfamily (MFS) profile" evidence="7">
    <location>
        <begin position="6"/>
        <end position="401"/>
    </location>
</feature>
<dbReference type="InterPro" id="IPR020846">
    <property type="entry name" value="MFS_dom"/>
</dbReference>
<feature type="transmembrane region" description="Helical" evidence="6">
    <location>
        <begin position="245"/>
        <end position="264"/>
    </location>
</feature>
<reference evidence="8" key="1">
    <citation type="submission" date="2021-07" db="EMBL/GenBank/DDBJ databases">
        <title>Aureisphaera sp. CAU 1614 isolated from sea sediment.</title>
        <authorList>
            <person name="Kim W."/>
        </authorList>
    </citation>
    <scope>NUCLEOTIDE SEQUENCE</scope>
    <source>
        <strain evidence="8">CAU 1614</strain>
    </source>
</reference>
<evidence type="ECO:0000256" key="1">
    <source>
        <dbReference type="ARBA" id="ARBA00004429"/>
    </source>
</evidence>
<dbReference type="GO" id="GO:0022857">
    <property type="term" value="F:transmembrane transporter activity"/>
    <property type="evidence" value="ECO:0007669"/>
    <property type="project" value="InterPro"/>
</dbReference>
<keyword evidence="2" id="KW-1003">Cell membrane</keyword>
<protein>
    <submittedName>
        <fullName evidence="8">MFS transporter</fullName>
    </submittedName>
</protein>
<dbReference type="InterPro" id="IPR050375">
    <property type="entry name" value="MFS_TsgA-like"/>
</dbReference>
<evidence type="ECO:0000256" key="2">
    <source>
        <dbReference type="ARBA" id="ARBA00022475"/>
    </source>
</evidence>
<feature type="transmembrane region" description="Helical" evidence="6">
    <location>
        <begin position="348"/>
        <end position="367"/>
    </location>
</feature>
<keyword evidence="9" id="KW-1185">Reference proteome</keyword>
<evidence type="ECO:0000313" key="8">
    <source>
        <dbReference type="EMBL" id="MBW2936868.1"/>
    </source>
</evidence>
<dbReference type="PROSITE" id="PS50850">
    <property type="entry name" value="MFS"/>
    <property type="match status" value="1"/>
</dbReference>
<dbReference type="PANTHER" id="PTHR43702">
    <property type="entry name" value="L-FUCOSE-PROTON SYMPORTER"/>
    <property type="match status" value="1"/>
</dbReference>
<feature type="transmembrane region" description="Helical" evidence="6">
    <location>
        <begin position="276"/>
        <end position="296"/>
    </location>
</feature>
<dbReference type="Pfam" id="PF07690">
    <property type="entry name" value="MFS_1"/>
    <property type="match status" value="1"/>
</dbReference>
<comment type="caution">
    <text evidence="8">The sequence shown here is derived from an EMBL/GenBank/DDBJ whole genome shotgun (WGS) entry which is preliminary data.</text>
</comment>
<feature type="transmembrane region" description="Helical" evidence="6">
    <location>
        <begin position="166"/>
        <end position="183"/>
    </location>
</feature>
<evidence type="ECO:0000259" key="7">
    <source>
        <dbReference type="PROSITE" id="PS50850"/>
    </source>
</evidence>
<gene>
    <name evidence="8" type="ORF">KXJ69_02050</name>
</gene>
<feature type="transmembrane region" description="Helical" evidence="6">
    <location>
        <begin position="72"/>
        <end position="90"/>
    </location>
</feature>
<dbReference type="PANTHER" id="PTHR43702:SF11">
    <property type="entry name" value="L-FUCOSE-PROTON SYMPORTER"/>
    <property type="match status" value="1"/>
</dbReference>
<dbReference type="Proteomes" id="UP001138686">
    <property type="component" value="Unassembled WGS sequence"/>
</dbReference>
<feature type="transmembrane region" description="Helical" evidence="6">
    <location>
        <begin position="134"/>
        <end position="154"/>
    </location>
</feature>
<comment type="subcellular location">
    <subcellularLocation>
        <location evidence="1">Cell inner membrane</location>
        <topology evidence="1">Multi-pass membrane protein</topology>
    </subcellularLocation>
</comment>
<feature type="transmembrane region" description="Helical" evidence="6">
    <location>
        <begin position="7"/>
        <end position="27"/>
    </location>
</feature>
<keyword evidence="3 6" id="KW-0812">Transmembrane</keyword>